<feature type="region of interest" description="Disordered" evidence="1">
    <location>
        <begin position="22"/>
        <end position="79"/>
    </location>
</feature>
<sequence>MSQTGLSQTGLSRAGVEVIEVVEGSPGGPSSGLLDPQATGETGLADKFGEGGQGRADAQLGVDTAQQKLRPEEGGKARDVHRRKIADIHRHHSAAPAQQLADLLAET</sequence>
<dbReference type="Proteomes" id="UP000198802">
    <property type="component" value="Unassembled WGS sequence"/>
</dbReference>
<dbReference type="EMBL" id="FAOZ01000011">
    <property type="protein sequence ID" value="CUU57262.1"/>
    <property type="molecule type" value="Genomic_DNA"/>
</dbReference>
<organism evidence="2 3">
    <name type="scientific">Parafrankia irregularis</name>
    <dbReference type="NCBI Taxonomy" id="795642"/>
    <lineage>
        <taxon>Bacteria</taxon>
        <taxon>Bacillati</taxon>
        <taxon>Actinomycetota</taxon>
        <taxon>Actinomycetes</taxon>
        <taxon>Frankiales</taxon>
        <taxon>Frankiaceae</taxon>
        <taxon>Parafrankia</taxon>
    </lineage>
</organism>
<dbReference type="AlphaFoldDB" id="A0A0S4QQB6"/>
<proteinExistence type="predicted"/>
<name>A0A0S4QQB6_9ACTN</name>
<protein>
    <submittedName>
        <fullName evidence="2">Uncharacterized protein</fullName>
    </submittedName>
</protein>
<reference evidence="3" key="1">
    <citation type="submission" date="2015-11" db="EMBL/GenBank/DDBJ databases">
        <authorList>
            <person name="Varghese N."/>
        </authorList>
    </citation>
    <scope>NUCLEOTIDE SEQUENCE [LARGE SCALE GENOMIC DNA]</scope>
    <source>
        <strain evidence="3">DSM 45899</strain>
    </source>
</reference>
<keyword evidence="3" id="KW-1185">Reference proteome</keyword>
<evidence type="ECO:0000256" key="1">
    <source>
        <dbReference type="SAM" id="MobiDB-lite"/>
    </source>
</evidence>
<evidence type="ECO:0000313" key="2">
    <source>
        <dbReference type="EMBL" id="CUU57262.1"/>
    </source>
</evidence>
<evidence type="ECO:0000313" key="3">
    <source>
        <dbReference type="Proteomes" id="UP000198802"/>
    </source>
</evidence>
<gene>
    <name evidence="2" type="ORF">Ga0074812_11198</name>
</gene>
<feature type="compositionally biased region" description="Basic and acidic residues" evidence="1">
    <location>
        <begin position="69"/>
        <end position="78"/>
    </location>
</feature>
<accession>A0A0S4QQB6</accession>